<keyword evidence="1" id="KW-1133">Transmembrane helix</keyword>
<dbReference type="GO" id="GO:0016020">
    <property type="term" value="C:membrane"/>
    <property type="evidence" value="ECO:0007669"/>
    <property type="project" value="TreeGrafter"/>
</dbReference>
<dbReference type="AlphaFoldDB" id="A0AAD3HPE3"/>
<dbReference type="Gene3D" id="1.20.1640.10">
    <property type="entry name" value="Multidrug efflux transporter AcrB transmembrane domain"/>
    <property type="match status" value="1"/>
</dbReference>
<dbReference type="EMBL" id="BMAR01000021">
    <property type="protein sequence ID" value="GFR48081.1"/>
    <property type="molecule type" value="Genomic_DNA"/>
</dbReference>
<evidence type="ECO:0000313" key="2">
    <source>
        <dbReference type="EMBL" id="GFR48081.1"/>
    </source>
</evidence>
<evidence type="ECO:0000313" key="3">
    <source>
        <dbReference type="Proteomes" id="UP001054857"/>
    </source>
</evidence>
<evidence type="ECO:0000256" key="1">
    <source>
        <dbReference type="SAM" id="Phobius"/>
    </source>
</evidence>
<dbReference type="Proteomes" id="UP001054857">
    <property type="component" value="Unassembled WGS sequence"/>
</dbReference>
<feature type="transmembrane region" description="Helical" evidence="1">
    <location>
        <begin position="92"/>
        <end position="113"/>
    </location>
</feature>
<name>A0AAD3HPE3_9CHLO</name>
<gene>
    <name evidence="2" type="ORF">Agub_g9920</name>
</gene>
<feature type="transmembrane region" description="Helical" evidence="1">
    <location>
        <begin position="125"/>
        <end position="146"/>
    </location>
</feature>
<proteinExistence type="predicted"/>
<feature type="transmembrane region" description="Helical" evidence="1">
    <location>
        <begin position="67"/>
        <end position="86"/>
    </location>
</feature>
<feature type="transmembrane region" description="Helical" evidence="1">
    <location>
        <begin position="226"/>
        <end position="246"/>
    </location>
</feature>
<keyword evidence="1" id="KW-0812">Transmembrane</keyword>
<dbReference type="SUPFAM" id="SSF82866">
    <property type="entry name" value="Multidrug efflux transporter AcrB transmembrane domain"/>
    <property type="match status" value="1"/>
</dbReference>
<dbReference type="PANTHER" id="PTHR45727:SF2">
    <property type="entry name" value="NPC INTRACELLULAR CHOLESTEROL TRANSPORTER 1"/>
    <property type="match status" value="1"/>
</dbReference>
<organism evidence="2 3">
    <name type="scientific">Astrephomene gubernaculifera</name>
    <dbReference type="NCBI Taxonomy" id="47775"/>
    <lineage>
        <taxon>Eukaryota</taxon>
        <taxon>Viridiplantae</taxon>
        <taxon>Chlorophyta</taxon>
        <taxon>core chlorophytes</taxon>
        <taxon>Chlorophyceae</taxon>
        <taxon>CS clade</taxon>
        <taxon>Chlamydomonadales</taxon>
        <taxon>Astrephomenaceae</taxon>
        <taxon>Astrephomene</taxon>
    </lineage>
</organism>
<feature type="non-terminal residue" evidence="2">
    <location>
        <position position="249"/>
    </location>
</feature>
<keyword evidence="3" id="KW-1185">Reference proteome</keyword>
<sequence>GGDGGRVAASSFRTYYRPLNKQEDFIGALRQARAFASRASRELGLDVYAYSLFHVFFEQYLSAGWDAAAMVGLPLAAVVAAAGLLAGSWGGAGLLAGVLCSLLVHLGGAMYLAGIQVNAVSLVNLAMSLGIAVEFAAHILHAYFMAPPPPPPPLPTTTAPAAASSSSSAPSAPATTLAAARAAAAASALRTVGPSVLSGVTLTKLVGVAVLGFARTQIFEVYYFRLYLALVAAGAAHGLVLLPVLLSLW</sequence>
<reference evidence="2 3" key="1">
    <citation type="journal article" date="2021" name="Sci. Rep.">
        <title>Genome sequencing of the multicellular alga Astrephomene provides insights into convergent evolution of germ-soma differentiation.</title>
        <authorList>
            <person name="Yamashita S."/>
            <person name="Yamamoto K."/>
            <person name="Matsuzaki R."/>
            <person name="Suzuki S."/>
            <person name="Yamaguchi H."/>
            <person name="Hirooka S."/>
            <person name="Minakuchi Y."/>
            <person name="Miyagishima S."/>
            <person name="Kawachi M."/>
            <person name="Toyoda A."/>
            <person name="Nozaki H."/>
        </authorList>
    </citation>
    <scope>NUCLEOTIDE SEQUENCE [LARGE SCALE GENOMIC DNA]</scope>
    <source>
        <strain evidence="2 3">NIES-4017</strain>
    </source>
</reference>
<dbReference type="GO" id="GO:0032934">
    <property type="term" value="F:sterol binding"/>
    <property type="evidence" value="ECO:0007669"/>
    <property type="project" value="TreeGrafter"/>
</dbReference>
<dbReference type="PANTHER" id="PTHR45727">
    <property type="entry name" value="NPC INTRACELLULAR CHOLESTEROL TRANSPORTER 1"/>
    <property type="match status" value="1"/>
</dbReference>
<feature type="non-terminal residue" evidence="2">
    <location>
        <position position="1"/>
    </location>
</feature>
<comment type="caution">
    <text evidence="2">The sequence shown here is derived from an EMBL/GenBank/DDBJ whole genome shotgun (WGS) entry which is preliminary data.</text>
</comment>
<keyword evidence="1" id="KW-0472">Membrane</keyword>
<feature type="transmembrane region" description="Helical" evidence="1">
    <location>
        <begin position="196"/>
        <end position="214"/>
    </location>
</feature>
<dbReference type="GO" id="GO:0015918">
    <property type="term" value="P:sterol transport"/>
    <property type="evidence" value="ECO:0007669"/>
    <property type="project" value="TreeGrafter"/>
</dbReference>
<protein>
    <submittedName>
        <fullName evidence="2">Uncharacterized protein</fullName>
    </submittedName>
</protein>
<accession>A0AAD3HPE3</accession>